<sequence>MEDLDIKQLWKEYDRKLEESRVLNMQSWALNLQTFEYFQHHRVKSRLRPMAGFKGRAVFAGIVWALFLGALAASNQGKNLYFTVSIVMILSFTVLAIVVYLKQMALIRQIDYSENIVDTQQKLTGLQASTIRVTRILFLQTPFYSTWFWSNQMIAGNSLDFWLIAVPITLLLTLLSVWLYRNISLRNADKKWLRLLFNSVEWTPIIKAMDYLKEIEAFRDQ</sequence>
<gene>
    <name evidence="2" type="ORF">GCM10011511_04280</name>
</gene>
<dbReference type="EMBL" id="BMJC01000001">
    <property type="protein sequence ID" value="GGA84270.1"/>
    <property type="molecule type" value="Genomic_DNA"/>
</dbReference>
<keyword evidence="3" id="KW-1185">Reference proteome</keyword>
<feature type="transmembrane region" description="Helical" evidence="1">
    <location>
        <begin position="130"/>
        <end position="149"/>
    </location>
</feature>
<dbReference type="AlphaFoldDB" id="A0A8J2XQU3"/>
<keyword evidence="1" id="KW-0812">Transmembrane</keyword>
<proteinExistence type="predicted"/>
<organism evidence="2 3">
    <name type="scientific">Puia dinghuensis</name>
    <dbReference type="NCBI Taxonomy" id="1792502"/>
    <lineage>
        <taxon>Bacteria</taxon>
        <taxon>Pseudomonadati</taxon>
        <taxon>Bacteroidota</taxon>
        <taxon>Chitinophagia</taxon>
        <taxon>Chitinophagales</taxon>
        <taxon>Chitinophagaceae</taxon>
        <taxon>Puia</taxon>
    </lineage>
</organism>
<comment type="caution">
    <text evidence="2">The sequence shown here is derived from an EMBL/GenBank/DDBJ whole genome shotgun (WGS) entry which is preliminary data.</text>
</comment>
<feature type="transmembrane region" description="Helical" evidence="1">
    <location>
        <begin position="80"/>
        <end position="101"/>
    </location>
</feature>
<protein>
    <submittedName>
        <fullName evidence="2">Uncharacterized protein</fullName>
    </submittedName>
</protein>
<dbReference type="RefSeq" id="WP_188928045.1">
    <property type="nucleotide sequence ID" value="NZ_BMJC01000001.1"/>
</dbReference>
<keyword evidence="1" id="KW-1133">Transmembrane helix</keyword>
<keyword evidence="1" id="KW-0472">Membrane</keyword>
<name>A0A8J2XQU3_9BACT</name>
<reference evidence="2" key="2">
    <citation type="submission" date="2020-09" db="EMBL/GenBank/DDBJ databases">
        <authorList>
            <person name="Sun Q."/>
            <person name="Zhou Y."/>
        </authorList>
    </citation>
    <scope>NUCLEOTIDE SEQUENCE</scope>
    <source>
        <strain evidence="2">CGMCC 1.15448</strain>
    </source>
</reference>
<evidence type="ECO:0000256" key="1">
    <source>
        <dbReference type="SAM" id="Phobius"/>
    </source>
</evidence>
<reference evidence="2" key="1">
    <citation type="journal article" date="2014" name="Int. J. Syst. Evol. Microbiol.">
        <title>Complete genome sequence of Corynebacterium casei LMG S-19264T (=DSM 44701T), isolated from a smear-ripened cheese.</title>
        <authorList>
            <consortium name="US DOE Joint Genome Institute (JGI-PGF)"/>
            <person name="Walter F."/>
            <person name="Albersmeier A."/>
            <person name="Kalinowski J."/>
            <person name="Ruckert C."/>
        </authorList>
    </citation>
    <scope>NUCLEOTIDE SEQUENCE</scope>
    <source>
        <strain evidence="2">CGMCC 1.15448</strain>
    </source>
</reference>
<accession>A0A8J2XQU3</accession>
<evidence type="ECO:0000313" key="2">
    <source>
        <dbReference type="EMBL" id="GGA84270.1"/>
    </source>
</evidence>
<feature type="transmembrane region" description="Helical" evidence="1">
    <location>
        <begin position="161"/>
        <end position="180"/>
    </location>
</feature>
<dbReference type="Proteomes" id="UP000607559">
    <property type="component" value="Unassembled WGS sequence"/>
</dbReference>
<feature type="transmembrane region" description="Helical" evidence="1">
    <location>
        <begin position="57"/>
        <end position="74"/>
    </location>
</feature>
<evidence type="ECO:0000313" key="3">
    <source>
        <dbReference type="Proteomes" id="UP000607559"/>
    </source>
</evidence>